<evidence type="ECO:0000256" key="1">
    <source>
        <dbReference type="ARBA" id="ARBA00004123"/>
    </source>
</evidence>
<dbReference type="GO" id="GO:0000118">
    <property type="term" value="C:histone deacetylase complex"/>
    <property type="evidence" value="ECO:0007669"/>
    <property type="project" value="UniProtKB-ARBA"/>
</dbReference>
<dbReference type="Gene3D" id="3.30.890.10">
    <property type="entry name" value="Methyl-cpg-binding Protein 2, Chain A"/>
    <property type="match status" value="1"/>
</dbReference>
<evidence type="ECO:0000259" key="11">
    <source>
        <dbReference type="PROSITE" id="PS51050"/>
    </source>
</evidence>
<feature type="domain" description="MBD" evidence="10">
    <location>
        <begin position="129"/>
        <end position="201"/>
    </location>
</feature>
<keyword evidence="6" id="KW-0238">DNA-binding</keyword>
<keyword evidence="8" id="KW-0539">Nucleus</keyword>
<dbReference type="Proteomes" id="UP000236161">
    <property type="component" value="Unassembled WGS sequence"/>
</dbReference>
<keyword evidence="3" id="KW-0863">Zinc-finger</keyword>
<dbReference type="InterPro" id="IPR001739">
    <property type="entry name" value="Methyl_CpG_DNA-bd"/>
</dbReference>
<dbReference type="PROSITE" id="PS50982">
    <property type="entry name" value="MBD"/>
    <property type="match status" value="1"/>
</dbReference>
<keyword evidence="13" id="KW-1185">Reference proteome</keyword>
<feature type="domain" description="CW-type" evidence="11">
    <location>
        <begin position="64"/>
        <end position="123"/>
    </location>
</feature>
<dbReference type="InterPro" id="IPR016177">
    <property type="entry name" value="DNA-bd_dom_sf"/>
</dbReference>
<dbReference type="Pfam" id="PF07496">
    <property type="entry name" value="zf-CW"/>
    <property type="match status" value="1"/>
</dbReference>
<keyword evidence="4" id="KW-0862">Zinc</keyword>
<evidence type="ECO:0000256" key="2">
    <source>
        <dbReference type="ARBA" id="ARBA00022723"/>
    </source>
</evidence>
<dbReference type="SMART" id="SM00391">
    <property type="entry name" value="MBD"/>
    <property type="match status" value="1"/>
</dbReference>
<dbReference type="FunFam" id="3.30.890.10:FF:000012">
    <property type="entry name" value="Methyl-CpG-binding domain-containing protein 1"/>
    <property type="match status" value="1"/>
</dbReference>
<evidence type="ECO:0000259" key="10">
    <source>
        <dbReference type="PROSITE" id="PS50982"/>
    </source>
</evidence>
<keyword evidence="2" id="KW-0479">Metal-binding</keyword>
<dbReference type="EMBL" id="KZ451889">
    <property type="protein sequence ID" value="PKA65817.1"/>
    <property type="molecule type" value="Genomic_DNA"/>
</dbReference>
<dbReference type="OrthoDB" id="10072024at2759"/>
<keyword evidence="5" id="KW-0805">Transcription regulation</keyword>
<feature type="compositionally biased region" description="Basic and acidic residues" evidence="9">
    <location>
        <begin position="277"/>
        <end position="296"/>
    </location>
</feature>
<accession>A0A2I0BDE8</accession>
<feature type="region of interest" description="Disordered" evidence="9">
    <location>
        <begin position="259"/>
        <end position="308"/>
    </location>
</feature>
<evidence type="ECO:0000256" key="8">
    <source>
        <dbReference type="ARBA" id="ARBA00023242"/>
    </source>
</evidence>
<evidence type="ECO:0000256" key="6">
    <source>
        <dbReference type="ARBA" id="ARBA00023125"/>
    </source>
</evidence>
<dbReference type="Pfam" id="PF01429">
    <property type="entry name" value="MBD"/>
    <property type="match status" value="1"/>
</dbReference>
<evidence type="ECO:0000256" key="3">
    <source>
        <dbReference type="ARBA" id="ARBA00022771"/>
    </source>
</evidence>
<name>A0A2I0BDE8_9ASPA</name>
<dbReference type="STRING" id="1088818.A0A2I0BDE8"/>
<feature type="compositionally biased region" description="Polar residues" evidence="9">
    <location>
        <begin position="259"/>
        <end position="271"/>
    </location>
</feature>
<dbReference type="PROSITE" id="PS51050">
    <property type="entry name" value="ZF_CW"/>
    <property type="match status" value="1"/>
</dbReference>
<dbReference type="PANTHER" id="PTHR12396">
    <property type="entry name" value="METHYL-CPG BINDING PROTEIN, MBD"/>
    <property type="match status" value="1"/>
</dbReference>
<dbReference type="GO" id="GO:0003677">
    <property type="term" value="F:DNA binding"/>
    <property type="evidence" value="ECO:0007669"/>
    <property type="project" value="UniProtKB-KW"/>
</dbReference>
<evidence type="ECO:0000256" key="9">
    <source>
        <dbReference type="SAM" id="MobiDB-lite"/>
    </source>
</evidence>
<proteinExistence type="predicted"/>
<comment type="subcellular location">
    <subcellularLocation>
        <location evidence="1">Nucleus</location>
    </subcellularLocation>
</comment>
<evidence type="ECO:0000313" key="12">
    <source>
        <dbReference type="EMBL" id="PKA65817.1"/>
    </source>
</evidence>
<gene>
    <name evidence="12" type="primary">MBD2</name>
    <name evidence="12" type="ORF">AXF42_Ash017342</name>
</gene>
<dbReference type="CDD" id="cd01396">
    <property type="entry name" value="MeCP2_MBD"/>
    <property type="match status" value="1"/>
</dbReference>
<evidence type="ECO:0000256" key="7">
    <source>
        <dbReference type="ARBA" id="ARBA00023163"/>
    </source>
</evidence>
<sequence length="343" mass="38328">MQEGGSVDAEERGEQCGRTPLNQLAVYNPGSLSSTEDLIPDSSHVVDKLALVNSTASNPSNRVLSSIGTFTIQCASCFKWRVIPTKEKYEQIRESISQMPFYCESAREWRPDISCDDPADIVQDGSRLWAIDKPNIAQPPPGWVRELKIRGEGSTKFADVYYVAPSGKKLRSMVDIQRYLEVHPEYDQVNLSQFSFQIPRPLQENYVKKRPSRSVNAVDGADVGLPQLTQSEEALPLSWACPPAKHELEHVVLEQPSSNISNESLHGFSQPTKKRPAKEQVQRPKEQVRRPKEQVRRPSSKKMLSITNTSVSATKISVCSFPAKSKFENAQQESYGLPGEPST</sequence>
<organism evidence="12 13">
    <name type="scientific">Apostasia shenzhenica</name>
    <dbReference type="NCBI Taxonomy" id="1088818"/>
    <lineage>
        <taxon>Eukaryota</taxon>
        <taxon>Viridiplantae</taxon>
        <taxon>Streptophyta</taxon>
        <taxon>Embryophyta</taxon>
        <taxon>Tracheophyta</taxon>
        <taxon>Spermatophyta</taxon>
        <taxon>Magnoliopsida</taxon>
        <taxon>Liliopsida</taxon>
        <taxon>Asparagales</taxon>
        <taxon>Orchidaceae</taxon>
        <taxon>Apostasioideae</taxon>
        <taxon>Apostasia</taxon>
    </lineage>
</organism>
<dbReference type="PANTHER" id="PTHR12396:SF0">
    <property type="entry name" value="METHYL-CPG BINDING DOMAIN PROTEIN-LIKE, ISOFORM C"/>
    <property type="match status" value="1"/>
</dbReference>
<dbReference type="AlphaFoldDB" id="A0A2I0BDE8"/>
<dbReference type="Gene3D" id="3.30.40.100">
    <property type="match status" value="1"/>
</dbReference>
<dbReference type="InterPro" id="IPR011124">
    <property type="entry name" value="Znf_CW"/>
</dbReference>
<dbReference type="GO" id="GO:0008270">
    <property type="term" value="F:zinc ion binding"/>
    <property type="evidence" value="ECO:0007669"/>
    <property type="project" value="UniProtKB-KW"/>
</dbReference>
<keyword evidence="7" id="KW-0804">Transcription</keyword>
<evidence type="ECO:0000256" key="4">
    <source>
        <dbReference type="ARBA" id="ARBA00022833"/>
    </source>
</evidence>
<protein>
    <submittedName>
        <fullName evidence="12">Methyl-CpG-binding domain-containing protein 2</fullName>
    </submittedName>
</protein>
<evidence type="ECO:0000256" key="5">
    <source>
        <dbReference type="ARBA" id="ARBA00023015"/>
    </source>
</evidence>
<reference evidence="12 13" key="1">
    <citation type="journal article" date="2017" name="Nature">
        <title>The Apostasia genome and the evolution of orchids.</title>
        <authorList>
            <person name="Zhang G.Q."/>
            <person name="Liu K.W."/>
            <person name="Li Z."/>
            <person name="Lohaus R."/>
            <person name="Hsiao Y.Y."/>
            <person name="Niu S.C."/>
            <person name="Wang J.Y."/>
            <person name="Lin Y.C."/>
            <person name="Xu Q."/>
            <person name="Chen L.J."/>
            <person name="Yoshida K."/>
            <person name="Fujiwara S."/>
            <person name="Wang Z.W."/>
            <person name="Zhang Y.Q."/>
            <person name="Mitsuda N."/>
            <person name="Wang M."/>
            <person name="Liu G.H."/>
            <person name="Pecoraro L."/>
            <person name="Huang H.X."/>
            <person name="Xiao X.J."/>
            <person name="Lin M."/>
            <person name="Wu X.Y."/>
            <person name="Wu W.L."/>
            <person name="Chen Y.Y."/>
            <person name="Chang S.B."/>
            <person name="Sakamoto S."/>
            <person name="Ohme-Takagi M."/>
            <person name="Yagi M."/>
            <person name="Zeng S.J."/>
            <person name="Shen C.Y."/>
            <person name="Yeh C.M."/>
            <person name="Luo Y.B."/>
            <person name="Tsai W.C."/>
            <person name="Van de Peer Y."/>
            <person name="Liu Z.J."/>
        </authorList>
    </citation>
    <scope>NUCLEOTIDE SEQUENCE [LARGE SCALE GENOMIC DNA]</scope>
    <source>
        <strain evidence="13">cv. Shenzhen</strain>
        <tissue evidence="12">Stem</tissue>
    </source>
</reference>
<evidence type="ECO:0000313" key="13">
    <source>
        <dbReference type="Proteomes" id="UP000236161"/>
    </source>
</evidence>
<dbReference type="SUPFAM" id="SSF54171">
    <property type="entry name" value="DNA-binding domain"/>
    <property type="match status" value="1"/>
</dbReference>